<evidence type="ECO:0000313" key="2">
    <source>
        <dbReference type="Proteomes" id="UP000824120"/>
    </source>
</evidence>
<proteinExistence type="predicted"/>
<name>A0A9J5WNH6_SOLCO</name>
<comment type="caution">
    <text evidence="1">The sequence shown here is derived from an EMBL/GenBank/DDBJ whole genome shotgun (WGS) entry which is preliminary data.</text>
</comment>
<dbReference type="OrthoDB" id="1900198at2759"/>
<dbReference type="EMBL" id="JACXVP010000011">
    <property type="protein sequence ID" value="KAG5576735.1"/>
    <property type="molecule type" value="Genomic_DNA"/>
</dbReference>
<dbReference type="PANTHER" id="PTHR45786:SF78">
    <property type="entry name" value="ATP-DEPENDENT DNA HELICASE"/>
    <property type="match status" value="1"/>
</dbReference>
<dbReference type="PANTHER" id="PTHR45786">
    <property type="entry name" value="DNA BINDING PROTEIN-LIKE"/>
    <property type="match status" value="1"/>
</dbReference>
<evidence type="ECO:0000313" key="1">
    <source>
        <dbReference type="EMBL" id="KAG5576735.1"/>
    </source>
</evidence>
<organism evidence="1 2">
    <name type="scientific">Solanum commersonii</name>
    <name type="common">Commerson's wild potato</name>
    <name type="synonym">Commerson's nightshade</name>
    <dbReference type="NCBI Taxonomy" id="4109"/>
    <lineage>
        <taxon>Eukaryota</taxon>
        <taxon>Viridiplantae</taxon>
        <taxon>Streptophyta</taxon>
        <taxon>Embryophyta</taxon>
        <taxon>Tracheophyta</taxon>
        <taxon>Spermatophyta</taxon>
        <taxon>Magnoliopsida</taxon>
        <taxon>eudicotyledons</taxon>
        <taxon>Gunneridae</taxon>
        <taxon>Pentapetalae</taxon>
        <taxon>asterids</taxon>
        <taxon>lamiids</taxon>
        <taxon>Solanales</taxon>
        <taxon>Solanaceae</taxon>
        <taxon>Solanoideae</taxon>
        <taxon>Solaneae</taxon>
        <taxon>Solanum</taxon>
    </lineage>
</organism>
<sequence>MEFEVLSKGKNKIQTVSCREYYCYKIQIRHKEPNETLHSGRLFQQYIFGVLQGIIDILRHGERDTSNIGKGRILRDRHHRYMDAIALEQYFGKPDIFYDNL</sequence>
<keyword evidence="2" id="KW-1185">Reference proteome</keyword>
<accession>A0A9J5WNH6</accession>
<reference evidence="1 2" key="1">
    <citation type="submission" date="2020-09" db="EMBL/GenBank/DDBJ databases">
        <title>De no assembly of potato wild relative species, Solanum commersonii.</title>
        <authorList>
            <person name="Cho K."/>
        </authorList>
    </citation>
    <scope>NUCLEOTIDE SEQUENCE [LARGE SCALE GENOMIC DNA]</scope>
    <source>
        <strain evidence="1">LZ3.2</strain>
        <tissue evidence="1">Leaf</tissue>
    </source>
</reference>
<protein>
    <submittedName>
        <fullName evidence="1">Uncharacterized protein</fullName>
    </submittedName>
</protein>
<dbReference type="AlphaFoldDB" id="A0A9J5WNH6"/>
<gene>
    <name evidence="1" type="ORF">H5410_056869</name>
</gene>
<dbReference type="Proteomes" id="UP000824120">
    <property type="component" value="Chromosome 11"/>
</dbReference>